<evidence type="ECO:0000256" key="3">
    <source>
        <dbReference type="ARBA" id="ARBA00005119"/>
    </source>
</evidence>
<evidence type="ECO:0000313" key="26">
    <source>
        <dbReference type="Proteomes" id="UP000664277"/>
    </source>
</evidence>
<evidence type="ECO:0000256" key="9">
    <source>
        <dbReference type="ARBA" id="ARBA00022516"/>
    </source>
</evidence>
<protein>
    <recommendedName>
        <fullName evidence="7">Phosphatidate cytidylyltransferase</fullName>
        <ecNumber evidence="6">2.7.7.41</ecNumber>
    </recommendedName>
    <alternativeName>
        <fullName evidence="20">CDP-DAG synthase</fullName>
    </alternativeName>
    <alternativeName>
        <fullName evidence="22">CDP-DG synthase</fullName>
    </alternativeName>
    <alternativeName>
        <fullName evidence="18">CDP-diacylglycerol synthase</fullName>
    </alternativeName>
    <alternativeName>
        <fullName evidence="21">CDP-diglyceride pyrophosphorylase</fullName>
    </alternativeName>
    <alternativeName>
        <fullName evidence="23">CDP-diglyceride synthase</fullName>
    </alternativeName>
    <alternativeName>
        <fullName evidence="19">CTP:phosphatidate cytidylyltransferase</fullName>
    </alternativeName>
</protein>
<keyword evidence="16" id="KW-0594">Phospholipid biosynthesis</keyword>
<evidence type="ECO:0000256" key="21">
    <source>
        <dbReference type="ARBA" id="ARBA00032396"/>
    </source>
</evidence>
<evidence type="ECO:0000256" key="11">
    <source>
        <dbReference type="ARBA" id="ARBA00022692"/>
    </source>
</evidence>
<dbReference type="GO" id="GO:0016024">
    <property type="term" value="P:CDP-diacylglycerol biosynthetic process"/>
    <property type="evidence" value="ECO:0007669"/>
    <property type="project" value="TreeGrafter"/>
</dbReference>
<keyword evidence="8" id="KW-1003">Cell membrane</keyword>
<dbReference type="GO" id="GO:0004605">
    <property type="term" value="F:phosphatidate cytidylyltransferase activity"/>
    <property type="evidence" value="ECO:0007669"/>
    <property type="project" value="UniProtKB-EC"/>
</dbReference>
<comment type="similarity">
    <text evidence="5">Belongs to the CDS family.</text>
</comment>
<comment type="catalytic activity">
    <reaction evidence="1">
        <text>a 1,2-diacyl-sn-glycero-3-phosphate + CTP + H(+) = a CDP-1,2-diacyl-sn-glycerol + diphosphate</text>
        <dbReference type="Rhea" id="RHEA:16229"/>
        <dbReference type="ChEBI" id="CHEBI:15378"/>
        <dbReference type="ChEBI" id="CHEBI:33019"/>
        <dbReference type="ChEBI" id="CHEBI:37563"/>
        <dbReference type="ChEBI" id="CHEBI:58332"/>
        <dbReference type="ChEBI" id="CHEBI:58608"/>
        <dbReference type="EC" id="2.7.7.41"/>
    </reaction>
</comment>
<evidence type="ECO:0000256" key="15">
    <source>
        <dbReference type="ARBA" id="ARBA00023136"/>
    </source>
</evidence>
<evidence type="ECO:0000256" key="1">
    <source>
        <dbReference type="ARBA" id="ARBA00001698"/>
    </source>
</evidence>
<evidence type="ECO:0000256" key="17">
    <source>
        <dbReference type="ARBA" id="ARBA00023264"/>
    </source>
</evidence>
<keyword evidence="10" id="KW-0808">Transferase</keyword>
<dbReference type="AlphaFoldDB" id="A0A8J7PB36"/>
<evidence type="ECO:0000256" key="18">
    <source>
        <dbReference type="ARBA" id="ARBA00029893"/>
    </source>
</evidence>
<evidence type="ECO:0000256" key="13">
    <source>
        <dbReference type="ARBA" id="ARBA00022989"/>
    </source>
</evidence>
<sequence length="310" mass="33494">MRLIYGWLLFGISVASIMAGGKFLALVLGAACFMGGKEFIGMARRKGINPSSRIVLSMIVAFFVVAAIPDLIPNHGVGMPLPAGADASYWTDFSIRHFPLLLSIGIYVSFFRLLFRNVDPPATIADIAATILGFIYVGWLPSHLVLLRNLSPAGMPVSTNPLEQPGLAYVWATLFIIWATDVFAYYFGKKFGKHLLYPQISPKKTVEGAVGGLLSAIALGVVVVYVADHYLFSCHPFGFNLWQAPVMAIVVSVAAQLGDLCESLLKRDAGLKDSSDFIPGHGGFLDRGDSLIIGAAVAYYWVCLVVLGQF</sequence>
<comment type="caution">
    <text evidence="25">The sequence shown here is derived from an EMBL/GenBank/DDBJ whole genome shotgun (WGS) entry which is preliminary data.</text>
</comment>
<dbReference type="EMBL" id="JAFLCK010000003">
    <property type="protein sequence ID" value="MBN8659396.1"/>
    <property type="molecule type" value="Genomic_DNA"/>
</dbReference>
<dbReference type="EC" id="2.7.7.41" evidence="6"/>
<dbReference type="GO" id="GO:0005886">
    <property type="term" value="C:plasma membrane"/>
    <property type="evidence" value="ECO:0007669"/>
    <property type="project" value="UniProtKB-SubCell"/>
</dbReference>
<comment type="pathway">
    <text evidence="4">Lipid metabolism.</text>
</comment>
<evidence type="ECO:0000256" key="6">
    <source>
        <dbReference type="ARBA" id="ARBA00012487"/>
    </source>
</evidence>
<evidence type="ECO:0000256" key="16">
    <source>
        <dbReference type="ARBA" id="ARBA00023209"/>
    </source>
</evidence>
<evidence type="ECO:0000256" key="7">
    <source>
        <dbReference type="ARBA" id="ARBA00019373"/>
    </source>
</evidence>
<evidence type="ECO:0000256" key="19">
    <source>
        <dbReference type="ARBA" id="ARBA00031825"/>
    </source>
</evidence>
<dbReference type="PANTHER" id="PTHR46382:SF1">
    <property type="entry name" value="PHOSPHATIDATE CYTIDYLYLTRANSFERASE"/>
    <property type="match status" value="1"/>
</dbReference>
<keyword evidence="17" id="KW-1208">Phospholipid metabolism</keyword>
<keyword evidence="13 24" id="KW-1133">Transmembrane helix</keyword>
<feature type="transmembrane region" description="Helical" evidence="24">
    <location>
        <begin position="6"/>
        <end position="33"/>
    </location>
</feature>
<feature type="transmembrane region" description="Helical" evidence="24">
    <location>
        <begin position="208"/>
        <end position="227"/>
    </location>
</feature>
<keyword evidence="9" id="KW-0444">Lipid biosynthesis</keyword>
<feature type="transmembrane region" description="Helical" evidence="24">
    <location>
        <begin position="54"/>
        <end position="72"/>
    </location>
</feature>
<keyword evidence="12 25" id="KW-0548">Nucleotidyltransferase</keyword>
<feature type="transmembrane region" description="Helical" evidence="24">
    <location>
        <begin position="98"/>
        <end position="115"/>
    </location>
</feature>
<keyword evidence="15 24" id="KW-0472">Membrane</keyword>
<reference evidence="25" key="1">
    <citation type="submission" date="2021-02" db="EMBL/GenBank/DDBJ databases">
        <title>Genome-Resolved Metagenomics of a Microbial Community Performing Photosynthetic Biological Nutrient Removal.</title>
        <authorList>
            <person name="Mcdaniel E.A."/>
        </authorList>
    </citation>
    <scope>NUCLEOTIDE SEQUENCE</scope>
    <source>
        <strain evidence="25">UWPOB_OBS1</strain>
    </source>
</reference>
<proteinExistence type="inferred from homology"/>
<organism evidence="25 26">
    <name type="scientific">Candidatus Obscuribacter phosphatis</name>
    <dbReference type="NCBI Taxonomy" id="1906157"/>
    <lineage>
        <taxon>Bacteria</taxon>
        <taxon>Bacillati</taxon>
        <taxon>Candidatus Melainabacteria</taxon>
        <taxon>Candidatus Obscuribacterales</taxon>
        <taxon>Candidatus Obscuribacteraceae</taxon>
        <taxon>Candidatus Obscuribacter</taxon>
    </lineage>
</organism>
<dbReference type="Pfam" id="PF01148">
    <property type="entry name" value="CTP_transf_1"/>
    <property type="match status" value="1"/>
</dbReference>
<evidence type="ECO:0000256" key="20">
    <source>
        <dbReference type="ARBA" id="ARBA00032253"/>
    </source>
</evidence>
<evidence type="ECO:0000256" key="5">
    <source>
        <dbReference type="ARBA" id="ARBA00010185"/>
    </source>
</evidence>
<gene>
    <name evidence="25" type="ORF">J0M35_03465</name>
</gene>
<keyword evidence="11 24" id="KW-0812">Transmembrane</keyword>
<feature type="transmembrane region" description="Helical" evidence="24">
    <location>
        <begin position="127"/>
        <end position="146"/>
    </location>
</feature>
<evidence type="ECO:0000256" key="22">
    <source>
        <dbReference type="ARBA" id="ARBA00032743"/>
    </source>
</evidence>
<comment type="subcellular location">
    <subcellularLocation>
        <location evidence="2">Cell membrane</location>
        <topology evidence="2">Multi-pass membrane protein</topology>
    </subcellularLocation>
</comment>
<feature type="transmembrane region" description="Helical" evidence="24">
    <location>
        <begin position="291"/>
        <end position="308"/>
    </location>
</feature>
<evidence type="ECO:0000313" key="25">
    <source>
        <dbReference type="EMBL" id="MBN8659396.1"/>
    </source>
</evidence>
<evidence type="ECO:0000256" key="14">
    <source>
        <dbReference type="ARBA" id="ARBA00023098"/>
    </source>
</evidence>
<evidence type="ECO:0000256" key="12">
    <source>
        <dbReference type="ARBA" id="ARBA00022695"/>
    </source>
</evidence>
<evidence type="ECO:0000256" key="23">
    <source>
        <dbReference type="ARBA" id="ARBA00033406"/>
    </source>
</evidence>
<accession>A0A8J7PB36</accession>
<evidence type="ECO:0000256" key="24">
    <source>
        <dbReference type="SAM" id="Phobius"/>
    </source>
</evidence>
<name>A0A8J7PB36_9BACT</name>
<keyword evidence="14" id="KW-0443">Lipid metabolism</keyword>
<dbReference type="PANTHER" id="PTHR46382">
    <property type="entry name" value="PHOSPHATIDATE CYTIDYLYLTRANSFERASE"/>
    <property type="match status" value="1"/>
</dbReference>
<evidence type="ECO:0000256" key="8">
    <source>
        <dbReference type="ARBA" id="ARBA00022475"/>
    </source>
</evidence>
<comment type="pathway">
    <text evidence="3">Phospholipid metabolism; CDP-diacylglycerol biosynthesis; CDP-diacylglycerol from sn-glycerol 3-phosphate: step 3/3.</text>
</comment>
<evidence type="ECO:0000256" key="10">
    <source>
        <dbReference type="ARBA" id="ARBA00022679"/>
    </source>
</evidence>
<evidence type="ECO:0000256" key="4">
    <source>
        <dbReference type="ARBA" id="ARBA00005189"/>
    </source>
</evidence>
<feature type="transmembrane region" description="Helical" evidence="24">
    <location>
        <begin position="166"/>
        <end position="187"/>
    </location>
</feature>
<evidence type="ECO:0000256" key="2">
    <source>
        <dbReference type="ARBA" id="ARBA00004651"/>
    </source>
</evidence>
<dbReference type="Proteomes" id="UP000664277">
    <property type="component" value="Unassembled WGS sequence"/>
</dbReference>